<dbReference type="Proteomes" id="UP000095390">
    <property type="component" value="Unassembled WGS sequence"/>
</dbReference>
<dbReference type="GeneID" id="75047785"/>
<dbReference type="AlphaFoldDB" id="A0A173TLC7"/>
<keyword evidence="1" id="KW-0472">Membrane</keyword>
<sequence>MKKIKRILALLLVIFLIAMVFVTLYCAVTGSPYFMASLFVMLGLPLLIYAYMFIYRIVKDKDEK</sequence>
<gene>
    <name evidence="3" type="ORF">ERS852450_02938</name>
    <name evidence="2" type="ORF">ERS852578_01761</name>
</gene>
<dbReference type="EMBL" id="CYYC01000020">
    <property type="protein sequence ID" value="CUN03210.1"/>
    <property type="molecule type" value="Genomic_DNA"/>
</dbReference>
<evidence type="ECO:0000313" key="4">
    <source>
        <dbReference type="Proteomes" id="UP000095390"/>
    </source>
</evidence>
<name>A0A173TLC7_9FIRM</name>
<protein>
    <submittedName>
        <fullName evidence="2">Uncharacterized protein</fullName>
    </submittedName>
</protein>
<evidence type="ECO:0000313" key="5">
    <source>
        <dbReference type="Proteomes" id="UP000095679"/>
    </source>
</evidence>
<dbReference type="EMBL" id="CYZL01000038">
    <property type="protein sequence ID" value="CUP04557.1"/>
    <property type="molecule type" value="Genomic_DNA"/>
</dbReference>
<evidence type="ECO:0000313" key="3">
    <source>
        <dbReference type="EMBL" id="CUP04557.1"/>
    </source>
</evidence>
<evidence type="ECO:0000256" key="1">
    <source>
        <dbReference type="SAM" id="Phobius"/>
    </source>
</evidence>
<keyword evidence="1" id="KW-0812">Transmembrane</keyword>
<feature type="transmembrane region" description="Helical" evidence="1">
    <location>
        <begin position="36"/>
        <end position="58"/>
    </location>
</feature>
<keyword evidence="1" id="KW-1133">Transmembrane helix</keyword>
<accession>A0A173TLC7</accession>
<reference evidence="4 5" key="1">
    <citation type="submission" date="2015-09" db="EMBL/GenBank/DDBJ databases">
        <authorList>
            <consortium name="Pathogen Informatics"/>
        </authorList>
    </citation>
    <scope>NUCLEOTIDE SEQUENCE [LARGE SCALE GENOMIC DNA]</scope>
    <source>
        <strain evidence="3 5">2789STDY5834835</strain>
        <strain evidence="2 4">2789STDY5834966</strain>
    </source>
</reference>
<evidence type="ECO:0000313" key="2">
    <source>
        <dbReference type="EMBL" id="CUN03210.1"/>
    </source>
</evidence>
<dbReference type="OrthoDB" id="9923694at2"/>
<dbReference type="RefSeq" id="WP_005348867.1">
    <property type="nucleotide sequence ID" value="NZ_BLYK01000052.1"/>
</dbReference>
<dbReference type="Proteomes" id="UP000095679">
    <property type="component" value="Unassembled WGS sequence"/>
</dbReference>
<proteinExistence type="predicted"/>
<organism evidence="2 4">
    <name type="scientific">Anaerobutyricum hallii</name>
    <dbReference type="NCBI Taxonomy" id="39488"/>
    <lineage>
        <taxon>Bacteria</taxon>
        <taxon>Bacillati</taxon>
        <taxon>Bacillota</taxon>
        <taxon>Clostridia</taxon>
        <taxon>Lachnospirales</taxon>
        <taxon>Lachnospiraceae</taxon>
        <taxon>Anaerobutyricum</taxon>
    </lineage>
</organism>